<organism evidence="2 3">
    <name type="scientific">Lederbergia citrea</name>
    <dbReference type="NCBI Taxonomy" id="2833581"/>
    <lineage>
        <taxon>Bacteria</taxon>
        <taxon>Bacillati</taxon>
        <taxon>Bacillota</taxon>
        <taxon>Bacilli</taxon>
        <taxon>Bacillales</taxon>
        <taxon>Bacillaceae</taxon>
        <taxon>Lederbergia</taxon>
    </lineage>
</organism>
<feature type="transmembrane region" description="Helical" evidence="1">
    <location>
        <begin position="7"/>
        <end position="26"/>
    </location>
</feature>
<evidence type="ECO:0000313" key="2">
    <source>
        <dbReference type="EMBL" id="MBS4221488.1"/>
    </source>
</evidence>
<dbReference type="RefSeq" id="WP_213096505.1">
    <property type="nucleotide sequence ID" value="NZ_JAGYPH010000001.1"/>
</dbReference>
<evidence type="ECO:0000256" key="1">
    <source>
        <dbReference type="SAM" id="Phobius"/>
    </source>
</evidence>
<dbReference type="Proteomes" id="UP000676456">
    <property type="component" value="Unassembled WGS sequence"/>
</dbReference>
<comment type="caution">
    <text evidence="2">The sequence shown here is derived from an EMBL/GenBank/DDBJ whole genome shotgun (WGS) entry which is preliminary data.</text>
</comment>
<keyword evidence="1" id="KW-1133">Transmembrane helix</keyword>
<dbReference type="AlphaFoldDB" id="A0A942Z1H1"/>
<reference evidence="2 3" key="1">
    <citation type="submission" date="2021-05" db="EMBL/GenBank/DDBJ databases">
        <title>Novel Bacillus species.</title>
        <authorList>
            <person name="Liu G."/>
        </authorList>
    </citation>
    <scope>NUCLEOTIDE SEQUENCE [LARGE SCALE GENOMIC DNA]</scope>
    <source>
        <strain evidence="2 3">FJAT-49682</strain>
    </source>
</reference>
<dbReference type="Pfam" id="PF17259">
    <property type="entry name" value="DUF5325"/>
    <property type="match status" value="1"/>
</dbReference>
<accession>A0A942Z1H1</accession>
<sequence length="61" mass="6602">MNNIKWNLLFLAILATFSIVGIGIFLGARSSVGMIVCLIILVAVMGYGFKVKKKMLDAGKL</sequence>
<protein>
    <submittedName>
        <fullName evidence="2">YlaF family protein</fullName>
    </submittedName>
</protein>
<keyword evidence="1" id="KW-0472">Membrane</keyword>
<proteinExistence type="predicted"/>
<evidence type="ECO:0000313" key="3">
    <source>
        <dbReference type="Proteomes" id="UP000676456"/>
    </source>
</evidence>
<dbReference type="InterPro" id="IPR035211">
    <property type="entry name" value="DUF5325"/>
</dbReference>
<keyword evidence="1" id="KW-0812">Transmembrane</keyword>
<feature type="transmembrane region" description="Helical" evidence="1">
    <location>
        <begin position="32"/>
        <end position="49"/>
    </location>
</feature>
<dbReference type="EMBL" id="JAGYPN010000001">
    <property type="protein sequence ID" value="MBS4221488.1"/>
    <property type="molecule type" value="Genomic_DNA"/>
</dbReference>
<gene>
    <name evidence="2" type="ORF">KHA91_01795</name>
</gene>
<keyword evidence="3" id="KW-1185">Reference proteome</keyword>
<name>A0A942Z1H1_9BACI</name>